<sequence length="420" mass="47435">MALVLMRKSSSSVMNFGCGLLFMLLMLLQSANRVSSASGFVQTRGSQFVLNGSKFLFNGFNSYWMMHVAVEPADRHKISNVFRETSAAGLTVCRTWAFSDGGDRALQISPGVYDERVFQALDFVVSEAKRHGVRLILTLSNNYKDFGGRTQYVNWARNAGVHVNNDDDFYTNNVIKGYYKNHVKRVLSRINTITGVAYKDDPTIMGWELMNEPRCQVDYSGKTLTAWVREMAPYVKSIDRRHLLAVGMEGFYGDSLPNRKQYNPGYQVGTDFITNNLVKEIDFSTIHVYPDIWLSGQNDGAQIAFMRRWLISHLTDSKNILKKPLIFSEFGKSSKDAGYNINARDTYMNAVYRNIYSLARGGGIGGGLVWQILGEGMESFNDGYEIVLSQEASTSRIITQQSQQMTSLERIMNNRQSINN</sequence>
<keyword evidence="2" id="KW-1185">Reference proteome</keyword>
<comment type="caution">
    <text evidence="1">The sequence shown here is derived from an EMBL/GenBank/DDBJ whole genome shotgun (WGS) entry which is preliminary data.</text>
</comment>
<dbReference type="EMBL" id="CM044704">
    <property type="protein sequence ID" value="KAI5668957.1"/>
    <property type="molecule type" value="Genomic_DNA"/>
</dbReference>
<proteinExistence type="predicted"/>
<gene>
    <name evidence="1" type="ORF">M9H77_18810</name>
</gene>
<evidence type="ECO:0000313" key="1">
    <source>
        <dbReference type="EMBL" id="KAI5668957.1"/>
    </source>
</evidence>
<evidence type="ECO:0000313" key="2">
    <source>
        <dbReference type="Proteomes" id="UP001060085"/>
    </source>
</evidence>
<organism evidence="1 2">
    <name type="scientific">Catharanthus roseus</name>
    <name type="common">Madagascar periwinkle</name>
    <name type="synonym">Vinca rosea</name>
    <dbReference type="NCBI Taxonomy" id="4058"/>
    <lineage>
        <taxon>Eukaryota</taxon>
        <taxon>Viridiplantae</taxon>
        <taxon>Streptophyta</taxon>
        <taxon>Embryophyta</taxon>
        <taxon>Tracheophyta</taxon>
        <taxon>Spermatophyta</taxon>
        <taxon>Magnoliopsida</taxon>
        <taxon>eudicotyledons</taxon>
        <taxon>Gunneridae</taxon>
        <taxon>Pentapetalae</taxon>
        <taxon>asterids</taxon>
        <taxon>lamiids</taxon>
        <taxon>Gentianales</taxon>
        <taxon>Apocynaceae</taxon>
        <taxon>Rauvolfioideae</taxon>
        <taxon>Vinceae</taxon>
        <taxon>Catharanthinae</taxon>
        <taxon>Catharanthus</taxon>
    </lineage>
</organism>
<reference evidence="2" key="1">
    <citation type="journal article" date="2023" name="Nat. Plants">
        <title>Single-cell RNA sequencing provides a high-resolution roadmap for understanding the multicellular compartmentation of specialized metabolism.</title>
        <authorList>
            <person name="Sun S."/>
            <person name="Shen X."/>
            <person name="Li Y."/>
            <person name="Li Y."/>
            <person name="Wang S."/>
            <person name="Li R."/>
            <person name="Zhang H."/>
            <person name="Shen G."/>
            <person name="Guo B."/>
            <person name="Wei J."/>
            <person name="Xu J."/>
            <person name="St-Pierre B."/>
            <person name="Chen S."/>
            <person name="Sun C."/>
        </authorList>
    </citation>
    <scope>NUCLEOTIDE SEQUENCE [LARGE SCALE GENOMIC DNA]</scope>
</reference>
<protein>
    <submittedName>
        <fullName evidence="1">Uncharacterized protein</fullName>
    </submittedName>
</protein>
<name>A0ACC0B8G5_CATRO</name>
<accession>A0ACC0B8G5</accession>
<dbReference type="Proteomes" id="UP001060085">
    <property type="component" value="Linkage Group LG04"/>
</dbReference>